<proteinExistence type="predicted"/>
<dbReference type="Proteomes" id="UP000469559">
    <property type="component" value="Unassembled WGS sequence"/>
</dbReference>
<dbReference type="InterPro" id="IPR013865">
    <property type="entry name" value="FAM32A"/>
</dbReference>
<gene>
    <name evidence="2" type="primary">Fam32a</name>
    <name evidence="2" type="ORF">LARI1_G009529</name>
</gene>
<dbReference type="EMBL" id="QGMF01001904">
    <property type="protein sequence ID" value="TVY12514.1"/>
    <property type="molecule type" value="Genomic_DNA"/>
</dbReference>
<feature type="region of interest" description="Disordered" evidence="1">
    <location>
        <begin position="1"/>
        <end position="125"/>
    </location>
</feature>
<keyword evidence="3" id="KW-1185">Reference proteome</keyword>
<name>A0A8T9AXR6_9HELO</name>
<dbReference type="PANTHER" id="PTHR13282:SF6">
    <property type="entry name" value="PROTEIN FAM32A"/>
    <property type="match status" value="1"/>
</dbReference>
<dbReference type="GO" id="GO:0005730">
    <property type="term" value="C:nucleolus"/>
    <property type="evidence" value="ECO:0007669"/>
    <property type="project" value="TreeGrafter"/>
</dbReference>
<feature type="compositionally biased region" description="Basic and acidic residues" evidence="1">
    <location>
        <begin position="86"/>
        <end position="125"/>
    </location>
</feature>
<comment type="caution">
    <text evidence="2">The sequence shown here is derived from an EMBL/GenBank/DDBJ whole genome shotgun (WGS) entry which is preliminary data.</text>
</comment>
<reference evidence="2 3" key="1">
    <citation type="submission" date="2018-05" db="EMBL/GenBank/DDBJ databases">
        <title>Whole genome sequencing for identification of molecular markers to develop diagnostic detection tools for the regulated plant pathogen Lachnellula willkommii.</title>
        <authorList>
            <person name="Giroux E."/>
            <person name="Bilodeau G."/>
        </authorList>
    </citation>
    <scope>NUCLEOTIDE SEQUENCE [LARGE SCALE GENOMIC DNA]</scope>
    <source>
        <strain evidence="2 3">CBS 203.66</strain>
    </source>
</reference>
<sequence length="148" mass="16268">MPSDDYTPTVRGGLKLKGSAPTGIKKKKKSKTSTITTTSTSTSEPTTSTTLQNPPTEETPSTSTSSSNPPHDPNHDPTQNLNLKTLEQKSSSDGKTPSERAYEETRRKRLADRIAREGPKTHKQRVEELNKYLSTLSEHHDMPRIGPG</sequence>
<accession>A0A8T9AXR6</accession>
<evidence type="ECO:0000313" key="2">
    <source>
        <dbReference type="EMBL" id="TVY12514.1"/>
    </source>
</evidence>
<feature type="compositionally biased region" description="Low complexity" evidence="1">
    <location>
        <begin position="32"/>
        <end position="69"/>
    </location>
</feature>
<dbReference type="PANTHER" id="PTHR13282">
    <property type="entry name" value="PROTEIN FAM32A"/>
    <property type="match status" value="1"/>
</dbReference>
<evidence type="ECO:0000256" key="1">
    <source>
        <dbReference type="SAM" id="MobiDB-lite"/>
    </source>
</evidence>
<organism evidence="2 3">
    <name type="scientific">Lachnellula arida</name>
    <dbReference type="NCBI Taxonomy" id="1316785"/>
    <lineage>
        <taxon>Eukaryota</taxon>
        <taxon>Fungi</taxon>
        <taxon>Dikarya</taxon>
        <taxon>Ascomycota</taxon>
        <taxon>Pezizomycotina</taxon>
        <taxon>Leotiomycetes</taxon>
        <taxon>Helotiales</taxon>
        <taxon>Lachnaceae</taxon>
        <taxon>Lachnellula</taxon>
    </lineage>
</organism>
<evidence type="ECO:0000313" key="3">
    <source>
        <dbReference type="Proteomes" id="UP000469559"/>
    </source>
</evidence>
<dbReference type="AlphaFoldDB" id="A0A8T9AXR6"/>
<dbReference type="Pfam" id="PF08555">
    <property type="entry name" value="FAM32A"/>
    <property type="match status" value="1"/>
</dbReference>
<dbReference type="OrthoDB" id="205403at2759"/>
<protein>
    <submittedName>
        <fullName evidence="2">Protein FAM32A</fullName>
    </submittedName>
</protein>